<reference evidence="1 2" key="1">
    <citation type="journal article" date="2017" name="Gigascience">
        <title>Genome sequence of the small brown planthopper, Laodelphax striatellus.</title>
        <authorList>
            <person name="Zhu J."/>
            <person name="Jiang F."/>
            <person name="Wang X."/>
            <person name="Yang P."/>
            <person name="Bao Y."/>
            <person name="Zhao W."/>
            <person name="Wang W."/>
            <person name="Lu H."/>
            <person name="Wang Q."/>
            <person name="Cui N."/>
            <person name="Li J."/>
            <person name="Chen X."/>
            <person name="Luo L."/>
            <person name="Yu J."/>
            <person name="Kang L."/>
            <person name="Cui F."/>
        </authorList>
    </citation>
    <scope>NUCLEOTIDE SEQUENCE [LARGE SCALE GENOMIC DNA]</scope>
    <source>
        <strain evidence="1">Lst14</strain>
    </source>
</reference>
<dbReference type="Proteomes" id="UP000291343">
    <property type="component" value="Unassembled WGS sequence"/>
</dbReference>
<evidence type="ECO:0000313" key="2">
    <source>
        <dbReference type="Proteomes" id="UP000291343"/>
    </source>
</evidence>
<dbReference type="EMBL" id="QKKF02019547">
    <property type="protein sequence ID" value="RZF39843.1"/>
    <property type="molecule type" value="Genomic_DNA"/>
</dbReference>
<name>A0A482X277_LAOST</name>
<gene>
    <name evidence="1" type="ORF">LSTR_LSTR000491</name>
</gene>
<dbReference type="AlphaFoldDB" id="A0A482X277"/>
<keyword evidence="2" id="KW-1185">Reference proteome</keyword>
<proteinExistence type="predicted"/>
<sequence>MADCYVTRWQIQNDRPEVTSQKQLTGSIVKRWRPKFPAKIQNGGSKNRLPHTTQSVLQIPSTEASPMYYSRKINLFNLTIYEAASPIQGLLSWNGKDSSAKKSSLTVPSPRKTAAYIQQRKKKWKRVGEWVKWRVGEWKERE</sequence>
<protein>
    <submittedName>
        <fullName evidence="1">Uncharacterized protein</fullName>
    </submittedName>
</protein>
<comment type="caution">
    <text evidence="1">The sequence shown here is derived from an EMBL/GenBank/DDBJ whole genome shotgun (WGS) entry which is preliminary data.</text>
</comment>
<dbReference type="OrthoDB" id="6777541at2759"/>
<accession>A0A482X277</accession>
<organism evidence="1 2">
    <name type="scientific">Laodelphax striatellus</name>
    <name type="common">Small brown planthopper</name>
    <name type="synonym">Delphax striatella</name>
    <dbReference type="NCBI Taxonomy" id="195883"/>
    <lineage>
        <taxon>Eukaryota</taxon>
        <taxon>Metazoa</taxon>
        <taxon>Ecdysozoa</taxon>
        <taxon>Arthropoda</taxon>
        <taxon>Hexapoda</taxon>
        <taxon>Insecta</taxon>
        <taxon>Pterygota</taxon>
        <taxon>Neoptera</taxon>
        <taxon>Paraneoptera</taxon>
        <taxon>Hemiptera</taxon>
        <taxon>Auchenorrhyncha</taxon>
        <taxon>Fulgoroidea</taxon>
        <taxon>Delphacidae</taxon>
        <taxon>Criomorphinae</taxon>
        <taxon>Laodelphax</taxon>
    </lineage>
</organism>
<evidence type="ECO:0000313" key="1">
    <source>
        <dbReference type="EMBL" id="RZF39843.1"/>
    </source>
</evidence>
<dbReference type="InParanoid" id="A0A482X277"/>